<dbReference type="EMBL" id="JAOPEN010000001">
    <property type="protein sequence ID" value="KAJ4865507.1"/>
    <property type="molecule type" value="Genomic_DNA"/>
</dbReference>
<dbReference type="InterPro" id="IPR056125">
    <property type="entry name" value="DUF7708"/>
</dbReference>
<accession>A0A9W9EF97</accession>
<name>A0A9W9EF97_9HYPO</name>
<keyword evidence="2" id="KW-0175">Coiled coil</keyword>
<dbReference type="Proteomes" id="UP001140511">
    <property type="component" value="Unassembled WGS sequence"/>
</dbReference>
<evidence type="ECO:0000256" key="2">
    <source>
        <dbReference type="SAM" id="Coils"/>
    </source>
</evidence>
<evidence type="ECO:0000313" key="6">
    <source>
        <dbReference type="EMBL" id="KAJ4865507.1"/>
    </source>
</evidence>
<evidence type="ECO:0000256" key="3">
    <source>
        <dbReference type="SAM" id="MobiDB-lite"/>
    </source>
</evidence>
<dbReference type="PANTHER" id="PTHR40619">
    <property type="entry name" value="FUNGAL STAND N-TERMINAL GOODBYE DOMAIN-CONTAINING PROTEIN"/>
    <property type="match status" value="1"/>
</dbReference>
<reference evidence="6" key="1">
    <citation type="submission" date="2022-09" db="EMBL/GenBank/DDBJ databases">
        <title>Chromosome-level assembly of Trichoderma breve T069, a fungus used in development of biopesticide product.</title>
        <authorList>
            <person name="Lin R."/>
            <person name="Liu T."/>
        </authorList>
    </citation>
    <scope>NUCLEOTIDE SEQUENCE</scope>
    <source>
        <strain evidence="6">T069</strain>
    </source>
</reference>
<feature type="domain" description="Nephrocystin 3-like N-terminal" evidence="5">
    <location>
        <begin position="399"/>
        <end position="566"/>
    </location>
</feature>
<dbReference type="PANTHER" id="PTHR40619:SF3">
    <property type="entry name" value="FUNGAL STAND N-TERMINAL GOODBYE DOMAIN-CONTAINING PROTEIN"/>
    <property type="match status" value="1"/>
</dbReference>
<dbReference type="GeneID" id="80863935"/>
<evidence type="ECO:0000259" key="5">
    <source>
        <dbReference type="Pfam" id="PF24883"/>
    </source>
</evidence>
<comment type="caution">
    <text evidence="6">The sequence shown here is derived from an EMBL/GenBank/DDBJ whole genome shotgun (WGS) entry which is preliminary data.</text>
</comment>
<feature type="region of interest" description="Disordered" evidence="3">
    <location>
        <begin position="604"/>
        <end position="668"/>
    </location>
</feature>
<keyword evidence="7" id="KW-1185">Reference proteome</keyword>
<dbReference type="InterPro" id="IPR056884">
    <property type="entry name" value="NPHP3-like_N"/>
</dbReference>
<sequence length="668" mass="75461">MEHPGFGKASKKIFTIGISPPQGIPKSKVRDRTILRLLSKSKPKNTPLIQEKELFLSLESISRASQSIVLGCGSPNPSGTIQSLWALSISKKEDVKEKFDNLRKAVEDYNTTASKGQLDLIQKQGSNIEELRKLAENCQAAPAPGMEGHARSKIKDGMQQFCKTTLHYAEVMDVLIEHHPEWVSLAWGTIKLFLMIPIEYQKIQESVTTNLARIGDRLQLVALLLRFFPSEKMVDASSTIYSSIAEFLEISLRWLRNNWLVRTLKAVAVPFETRLGPILEKIDENYGILKEYAEMQWLISDFEQHLQTQSELSTLGKSMDRVLEILEDFVKQDQFRRERESKAIQASKALDRSLFHSPTLDICKEFFPELLPIEQNLQRAQALMDLIPITQISESINMVHRKEFRVWMETEASGLLWIDGYQVPHRPSWTTGFALNVIRAAMVNGHDTLYYFGSLHQDILQPRALVQSLLFHLLQRFPTILSHGDPELFSAEIFLTAKSSLDLSWRIFLECLRLLPSTVVYLIVEGIDHVQMSNVGNDFQNLLTQLKSLSTAGVLDEKLVKVLLTSVRPNAGFDILFPSHEMPVNEVDNNVLIRVPRAVSRSRRGIWRSEDGSSRSPNSQANALQNDGADEPDSGSSFDIFDTQAQSGKTKLSRSQSSDFAPSESDVL</sequence>
<feature type="domain" description="DUF7708" evidence="4">
    <location>
        <begin position="158"/>
        <end position="295"/>
    </location>
</feature>
<evidence type="ECO:0000256" key="1">
    <source>
        <dbReference type="ARBA" id="ARBA00022737"/>
    </source>
</evidence>
<dbReference type="AlphaFoldDB" id="A0A9W9EF97"/>
<organism evidence="6 7">
    <name type="scientific">Trichoderma breve</name>
    <dbReference type="NCBI Taxonomy" id="2034170"/>
    <lineage>
        <taxon>Eukaryota</taxon>
        <taxon>Fungi</taxon>
        <taxon>Dikarya</taxon>
        <taxon>Ascomycota</taxon>
        <taxon>Pezizomycotina</taxon>
        <taxon>Sordariomycetes</taxon>
        <taxon>Hypocreomycetidae</taxon>
        <taxon>Hypocreales</taxon>
        <taxon>Hypocreaceae</taxon>
        <taxon>Trichoderma</taxon>
    </lineage>
</organism>
<proteinExistence type="predicted"/>
<protein>
    <submittedName>
        <fullName evidence="6">Uncharacterized protein</fullName>
    </submittedName>
</protein>
<feature type="compositionally biased region" description="Polar residues" evidence="3">
    <location>
        <begin position="643"/>
        <end position="660"/>
    </location>
</feature>
<dbReference type="RefSeq" id="XP_056034563.1">
    <property type="nucleotide sequence ID" value="XM_056169247.1"/>
</dbReference>
<dbReference type="Pfam" id="PF24809">
    <property type="entry name" value="DUF7708"/>
    <property type="match status" value="1"/>
</dbReference>
<dbReference type="Pfam" id="PF24883">
    <property type="entry name" value="NPHP3_N"/>
    <property type="match status" value="1"/>
</dbReference>
<keyword evidence="1" id="KW-0677">Repeat</keyword>
<feature type="compositionally biased region" description="Polar residues" evidence="3">
    <location>
        <begin position="614"/>
        <end position="625"/>
    </location>
</feature>
<gene>
    <name evidence="6" type="ORF">T069G_02037</name>
</gene>
<evidence type="ECO:0000313" key="7">
    <source>
        <dbReference type="Proteomes" id="UP001140511"/>
    </source>
</evidence>
<feature type="coiled-coil region" evidence="2">
    <location>
        <begin position="92"/>
        <end position="141"/>
    </location>
</feature>
<evidence type="ECO:0000259" key="4">
    <source>
        <dbReference type="Pfam" id="PF24809"/>
    </source>
</evidence>